<name>A0A2N9YCZ9_9GAMM</name>
<dbReference type="GO" id="GO:0005829">
    <property type="term" value="C:cytosol"/>
    <property type="evidence" value="ECO:0007669"/>
    <property type="project" value="TreeGrafter"/>
</dbReference>
<accession>A0A2N9YCZ9</accession>
<dbReference type="InterPro" id="IPR010982">
    <property type="entry name" value="Lambda_DNA-bd_dom_sf"/>
</dbReference>
<evidence type="ECO:0000313" key="3">
    <source>
        <dbReference type="EMBL" id="AUI68304.1"/>
    </source>
</evidence>
<dbReference type="PROSITE" id="PS50943">
    <property type="entry name" value="HTH_CROC1"/>
    <property type="match status" value="1"/>
</dbReference>
<dbReference type="InterPro" id="IPR050807">
    <property type="entry name" value="TransReg_Diox_bact_type"/>
</dbReference>
<feature type="domain" description="HTH cro/C1-type" evidence="2">
    <location>
        <begin position="11"/>
        <end position="65"/>
    </location>
</feature>
<evidence type="ECO:0000259" key="2">
    <source>
        <dbReference type="PROSITE" id="PS50943"/>
    </source>
</evidence>
<keyword evidence="1" id="KW-0238">DNA-binding</keyword>
<dbReference type="GO" id="GO:0003677">
    <property type="term" value="F:DNA binding"/>
    <property type="evidence" value="ECO:0007669"/>
    <property type="project" value="UniProtKB-KW"/>
</dbReference>
<dbReference type="InterPro" id="IPR001387">
    <property type="entry name" value="Cro/C1-type_HTH"/>
</dbReference>
<dbReference type="AlphaFoldDB" id="A0A2N9YCZ9"/>
<dbReference type="KEGG" id="blep:AL038_00030"/>
<dbReference type="PANTHER" id="PTHR46797:SF1">
    <property type="entry name" value="METHYLPHOSPHONATE SYNTHASE"/>
    <property type="match status" value="1"/>
</dbReference>
<dbReference type="SUPFAM" id="SSF47413">
    <property type="entry name" value="lambda repressor-like DNA-binding domains"/>
    <property type="match status" value="1"/>
</dbReference>
<dbReference type="PANTHER" id="PTHR46797">
    <property type="entry name" value="HTH-TYPE TRANSCRIPTIONAL REGULATOR"/>
    <property type="match status" value="1"/>
</dbReference>
<dbReference type="Gene3D" id="1.10.260.40">
    <property type="entry name" value="lambda repressor-like DNA-binding domains"/>
    <property type="match status" value="1"/>
</dbReference>
<protein>
    <submittedName>
        <fullName evidence="3">Helix-turn-helix domain-containing protein</fullName>
    </submittedName>
</protein>
<dbReference type="Pfam" id="PF01381">
    <property type="entry name" value="HTH_3"/>
    <property type="match status" value="1"/>
</dbReference>
<sequence length="111" mass="12249">MAMNLLIGSRIREARKSKGLTQKELADALSCQQSYISNLEKGESEGTPSQLYEIARILDVSVASLYGEESSIETKRLSELLAVLSPEELAVINKVMVAFVELHKVRHEATS</sequence>
<evidence type="ECO:0000313" key="4">
    <source>
        <dbReference type="Proteomes" id="UP000234271"/>
    </source>
</evidence>
<keyword evidence="4" id="KW-1185">Reference proteome</keyword>
<organism evidence="3 4">
    <name type="scientific">Beggiatoa leptomitoformis</name>
    <dbReference type="NCBI Taxonomy" id="288004"/>
    <lineage>
        <taxon>Bacteria</taxon>
        <taxon>Pseudomonadati</taxon>
        <taxon>Pseudomonadota</taxon>
        <taxon>Gammaproteobacteria</taxon>
        <taxon>Thiotrichales</taxon>
        <taxon>Thiotrichaceae</taxon>
        <taxon>Beggiatoa</taxon>
    </lineage>
</organism>
<dbReference type="GO" id="GO:0003700">
    <property type="term" value="F:DNA-binding transcription factor activity"/>
    <property type="evidence" value="ECO:0007669"/>
    <property type="project" value="TreeGrafter"/>
</dbReference>
<gene>
    <name evidence="3" type="ORF">BLE401_06040</name>
</gene>
<dbReference type="Proteomes" id="UP000234271">
    <property type="component" value="Chromosome"/>
</dbReference>
<proteinExistence type="predicted"/>
<evidence type="ECO:0000256" key="1">
    <source>
        <dbReference type="ARBA" id="ARBA00023125"/>
    </source>
</evidence>
<dbReference type="SMART" id="SM00530">
    <property type="entry name" value="HTH_XRE"/>
    <property type="match status" value="1"/>
</dbReference>
<reference evidence="4" key="1">
    <citation type="submission" date="2016-12" db="EMBL/GenBank/DDBJ databases">
        <title>Complete Genome Sequence of Beggiatoa leptomitiformis D-401.</title>
        <authorList>
            <person name="Fomenkov A."/>
            <person name="Vincze T."/>
            <person name="Grabovich M."/>
            <person name="Anton B.P."/>
            <person name="Dubinina G."/>
            <person name="Orlova M."/>
            <person name="Belousova E."/>
            <person name="Roberts R.J."/>
        </authorList>
    </citation>
    <scope>NUCLEOTIDE SEQUENCE [LARGE SCALE GENOMIC DNA]</scope>
    <source>
        <strain evidence="4">D-401</strain>
    </source>
</reference>
<dbReference type="CDD" id="cd00093">
    <property type="entry name" value="HTH_XRE"/>
    <property type="match status" value="1"/>
</dbReference>
<dbReference type="EMBL" id="CP018889">
    <property type="protein sequence ID" value="AUI68304.1"/>
    <property type="molecule type" value="Genomic_DNA"/>
</dbReference>